<evidence type="ECO:0000256" key="1">
    <source>
        <dbReference type="SAM" id="MobiDB-lite"/>
    </source>
</evidence>
<name>A0AAQ4EXJ9_AMBAM</name>
<accession>A0AAQ4EXJ9</accession>
<sequence>MHAALATSTKRGSFNASSFNHAHDLGSWVASLSQPRPHDFDDDELTDDDDDMGRQRVPIVEDLADDLVSTSSSDSAVKLTDDEAGGSAGEAVTITELTESSGSLDSVYVCIRADEVRGQGNVSGVHAL</sequence>
<feature type="region of interest" description="Disordered" evidence="1">
    <location>
        <begin position="30"/>
        <end position="87"/>
    </location>
</feature>
<keyword evidence="3" id="KW-1185">Reference proteome</keyword>
<protein>
    <submittedName>
        <fullName evidence="2">Uncharacterized protein</fullName>
    </submittedName>
</protein>
<evidence type="ECO:0000313" key="3">
    <source>
        <dbReference type="Proteomes" id="UP001321473"/>
    </source>
</evidence>
<gene>
    <name evidence="2" type="ORF">V5799_019165</name>
</gene>
<dbReference type="EMBL" id="JARKHS020009775">
    <property type="protein sequence ID" value="KAK8779489.1"/>
    <property type="molecule type" value="Genomic_DNA"/>
</dbReference>
<proteinExistence type="predicted"/>
<comment type="caution">
    <text evidence="2">The sequence shown here is derived from an EMBL/GenBank/DDBJ whole genome shotgun (WGS) entry which is preliminary data.</text>
</comment>
<reference evidence="2 3" key="1">
    <citation type="journal article" date="2023" name="Arcadia Sci">
        <title>De novo assembly of a long-read Amblyomma americanum tick genome.</title>
        <authorList>
            <person name="Chou S."/>
            <person name="Poskanzer K.E."/>
            <person name="Rollins M."/>
            <person name="Thuy-Boun P.S."/>
        </authorList>
    </citation>
    <scope>NUCLEOTIDE SEQUENCE [LARGE SCALE GENOMIC DNA]</scope>
    <source>
        <strain evidence="2">F_SG_1</strain>
        <tissue evidence="2">Salivary glands</tissue>
    </source>
</reference>
<dbReference type="AlphaFoldDB" id="A0AAQ4EXJ9"/>
<evidence type="ECO:0000313" key="2">
    <source>
        <dbReference type="EMBL" id="KAK8779489.1"/>
    </source>
</evidence>
<dbReference type="Proteomes" id="UP001321473">
    <property type="component" value="Unassembled WGS sequence"/>
</dbReference>
<feature type="compositionally biased region" description="Acidic residues" evidence="1">
    <location>
        <begin position="40"/>
        <end position="51"/>
    </location>
</feature>
<organism evidence="2 3">
    <name type="scientific">Amblyomma americanum</name>
    <name type="common">Lone star tick</name>
    <dbReference type="NCBI Taxonomy" id="6943"/>
    <lineage>
        <taxon>Eukaryota</taxon>
        <taxon>Metazoa</taxon>
        <taxon>Ecdysozoa</taxon>
        <taxon>Arthropoda</taxon>
        <taxon>Chelicerata</taxon>
        <taxon>Arachnida</taxon>
        <taxon>Acari</taxon>
        <taxon>Parasitiformes</taxon>
        <taxon>Ixodida</taxon>
        <taxon>Ixodoidea</taxon>
        <taxon>Ixodidae</taxon>
        <taxon>Amblyomminae</taxon>
        <taxon>Amblyomma</taxon>
    </lineage>
</organism>